<dbReference type="InterPro" id="IPR037185">
    <property type="entry name" value="EmrE-like"/>
</dbReference>
<dbReference type="Pfam" id="PF00892">
    <property type="entry name" value="EamA"/>
    <property type="match status" value="1"/>
</dbReference>
<name>A0ABR8EIS2_9CYAN</name>
<organism evidence="4 5">
    <name type="scientific">Planktothricoides raciborskii FACHB-1370</name>
    <dbReference type="NCBI Taxonomy" id="2949576"/>
    <lineage>
        <taxon>Bacteria</taxon>
        <taxon>Bacillati</taxon>
        <taxon>Cyanobacteriota</taxon>
        <taxon>Cyanophyceae</taxon>
        <taxon>Oscillatoriophycideae</taxon>
        <taxon>Oscillatoriales</taxon>
        <taxon>Oscillatoriaceae</taxon>
        <taxon>Planktothricoides</taxon>
    </lineage>
</organism>
<sequence length="106" mass="11618">MEKIWIWALVLFCGALFTFCDSLSANWGKTGDWKSMAVVCLLSPTTYLIFGVLNQKIDLGIAGSLVNLLIMIGTVLVGIFYFHEVLTSTQLLGLFLACLAIVLLNT</sequence>
<reference evidence="4 5" key="1">
    <citation type="journal article" date="2020" name="ISME J.">
        <title>Comparative genomics reveals insights into cyanobacterial evolution and habitat adaptation.</title>
        <authorList>
            <person name="Chen M.Y."/>
            <person name="Teng W.K."/>
            <person name="Zhao L."/>
            <person name="Hu C.X."/>
            <person name="Zhou Y.K."/>
            <person name="Han B.P."/>
            <person name="Song L.R."/>
            <person name="Shu W.S."/>
        </authorList>
    </citation>
    <scope>NUCLEOTIDE SEQUENCE [LARGE SCALE GENOMIC DNA]</scope>
    <source>
        <strain evidence="4 5">FACHB-1370</strain>
    </source>
</reference>
<gene>
    <name evidence="4" type="ORF">H6G72_22365</name>
</gene>
<evidence type="ECO:0000259" key="3">
    <source>
        <dbReference type="Pfam" id="PF00892"/>
    </source>
</evidence>
<feature type="transmembrane region" description="Helical" evidence="2">
    <location>
        <begin position="65"/>
        <end position="82"/>
    </location>
</feature>
<dbReference type="SUPFAM" id="SSF103481">
    <property type="entry name" value="Multidrug resistance efflux transporter EmrE"/>
    <property type="match status" value="1"/>
</dbReference>
<feature type="transmembrane region" description="Helical" evidence="2">
    <location>
        <begin position="36"/>
        <end position="53"/>
    </location>
</feature>
<evidence type="ECO:0000256" key="2">
    <source>
        <dbReference type="SAM" id="Phobius"/>
    </source>
</evidence>
<dbReference type="Proteomes" id="UP000641954">
    <property type="component" value="Unassembled WGS sequence"/>
</dbReference>
<comment type="similarity">
    <text evidence="1">Belongs to the EamA transporter family.</text>
</comment>
<evidence type="ECO:0000256" key="1">
    <source>
        <dbReference type="ARBA" id="ARBA00007362"/>
    </source>
</evidence>
<comment type="caution">
    <text evidence="4">The sequence shown here is derived from an EMBL/GenBank/DDBJ whole genome shotgun (WGS) entry which is preliminary data.</text>
</comment>
<feature type="domain" description="EamA" evidence="3">
    <location>
        <begin position="4"/>
        <end position="105"/>
    </location>
</feature>
<proteinExistence type="inferred from homology"/>
<keyword evidence="2" id="KW-0812">Transmembrane</keyword>
<keyword evidence="5" id="KW-1185">Reference proteome</keyword>
<dbReference type="InterPro" id="IPR000620">
    <property type="entry name" value="EamA_dom"/>
</dbReference>
<evidence type="ECO:0000313" key="5">
    <source>
        <dbReference type="Proteomes" id="UP000641954"/>
    </source>
</evidence>
<protein>
    <recommendedName>
        <fullName evidence="3">EamA domain-containing protein</fullName>
    </recommendedName>
</protein>
<dbReference type="Gene3D" id="1.10.3730.20">
    <property type="match status" value="1"/>
</dbReference>
<keyword evidence="2" id="KW-0472">Membrane</keyword>
<evidence type="ECO:0000313" key="4">
    <source>
        <dbReference type="EMBL" id="MBD2546531.1"/>
    </source>
</evidence>
<accession>A0ABR8EIS2</accession>
<keyword evidence="2" id="KW-1133">Transmembrane helix</keyword>
<dbReference type="RefSeq" id="WP_190879893.1">
    <property type="nucleotide sequence ID" value="NZ_JACJSK010000040.1"/>
</dbReference>
<feature type="transmembrane region" description="Helical" evidence="2">
    <location>
        <begin position="88"/>
        <end position="105"/>
    </location>
</feature>
<dbReference type="EMBL" id="JACJSK010000040">
    <property type="protein sequence ID" value="MBD2546531.1"/>
    <property type="molecule type" value="Genomic_DNA"/>
</dbReference>